<accession>A0A3A4QZ24</accession>
<evidence type="ECO:0000313" key="2">
    <source>
        <dbReference type="EMBL" id="RJP57593.1"/>
    </source>
</evidence>
<comment type="caution">
    <text evidence="2">The sequence shown here is derived from an EMBL/GenBank/DDBJ whole genome shotgun (WGS) entry which is preliminary data.</text>
</comment>
<dbReference type="Pfam" id="PF18863">
    <property type="entry name" value="AbiJ_NTD4"/>
    <property type="match status" value="1"/>
</dbReference>
<gene>
    <name evidence="2" type="ORF">C4541_09985</name>
</gene>
<evidence type="ECO:0000259" key="1">
    <source>
        <dbReference type="Pfam" id="PF18863"/>
    </source>
</evidence>
<feature type="domain" description="HEPN AbiJ-N-terminal" evidence="1">
    <location>
        <begin position="3"/>
        <end position="158"/>
    </location>
</feature>
<reference evidence="2 3" key="1">
    <citation type="journal article" date="2017" name="ISME J.">
        <title>Energy and carbon metabolisms in a deep terrestrial subsurface fluid microbial community.</title>
        <authorList>
            <person name="Momper L."/>
            <person name="Jungbluth S.P."/>
            <person name="Lee M.D."/>
            <person name="Amend J.P."/>
        </authorList>
    </citation>
    <scope>NUCLEOTIDE SEQUENCE [LARGE SCALE GENOMIC DNA]</scope>
    <source>
        <strain evidence="2">SURF_26</strain>
    </source>
</reference>
<evidence type="ECO:0000313" key="3">
    <source>
        <dbReference type="Proteomes" id="UP000266426"/>
    </source>
</evidence>
<protein>
    <recommendedName>
        <fullName evidence="1">HEPN AbiJ-N-terminal domain-containing protein</fullName>
    </recommendedName>
</protein>
<dbReference type="InterPro" id="IPR049503">
    <property type="entry name" value="AbiJ_NTD4"/>
</dbReference>
<name>A0A3A4QZ24_9BACT</name>
<dbReference type="AlphaFoldDB" id="A0A3A4QZ24"/>
<organism evidence="2 3">
    <name type="scientific">Candidatus Auribacter fodinae</name>
    <dbReference type="NCBI Taxonomy" id="2093366"/>
    <lineage>
        <taxon>Bacteria</taxon>
        <taxon>Pseudomonadati</taxon>
        <taxon>Candidatus Auribacterota</taxon>
        <taxon>Candidatus Auribacteria</taxon>
        <taxon>Candidatus Auribacterales</taxon>
        <taxon>Candidatus Auribacteraceae</taxon>
        <taxon>Candidatus Auribacter</taxon>
    </lineage>
</organism>
<dbReference type="Proteomes" id="UP000266426">
    <property type="component" value="Unassembled WGS sequence"/>
</dbReference>
<sequence>MVPFSERYGFKPRKVIQKDFMDEKLRNGLWNAVYTTFFASVNAYEWFKYSSDTRELRNFIMFLWTEFFGKQLDHKPSSWDDYVKFVRNFFSNSKFYDVYDFIEFCANEYKDEDKIEYFKTRCNLVLEKERAAYRFVGDFLTHVTSDTECDEIENALNSPELVSKHLNEALRLYADRQEPDYRLSVKESLTAVEGMVSVLCGKPTALASLEKIPNQFDFNLFQSVLVTSSLRMLKEISISINSMESTLHDKVESEDALIVLVTSSTMINFLKGKLSKVRAT</sequence>
<proteinExistence type="predicted"/>
<dbReference type="EMBL" id="QZJZ01000078">
    <property type="protein sequence ID" value="RJP57593.1"/>
    <property type="molecule type" value="Genomic_DNA"/>
</dbReference>